<evidence type="ECO:0008006" key="3">
    <source>
        <dbReference type="Google" id="ProtNLM"/>
    </source>
</evidence>
<evidence type="ECO:0000313" key="2">
    <source>
        <dbReference type="Proteomes" id="UP000741863"/>
    </source>
</evidence>
<dbReference type="EMBL" id="JAFBEC010000005">
    <property type="protein sequence ID" value="MBM7632953.1"/>
    <property type="molecule type" value="Genomic_DNA"/>
</dbReference>
<protein>
    <recommendedName>
        <fullName evidence="3">SIR2-like domain-containing protein</fullName>
    </recommendedName>
</protein>
<dbReference type="RefSeq" id="WP_204697438.1">
    <property type="nucleotide sequence ID" value="NZ_JAFBEC010000005.1"/>
</dbReference>
<reference evidence="1 2" key="1">
    <citation type="submission" date="2021-01" db="EMBL/GenBank/DDBJ databases">
        <title>Genomic Encyclopedia of Type Strains, Phase IV (KMG-IV): sequencing the most valuable type-strain genomes for metagenomic binning, comparative biology and taxonomic classification.</title>
        <authorList>
            <person name="Goeker M."/>
        </authorList>
    </citation>
    <scope>NUCLEOTIDE SEQUENCE [LARGE SCALE GENOMIC DNA]</scope>
    <source>
        <strain evidence="1 2">DSM 25540</strain>
    </source>
</reference>
<comment type="caution">
    <text evidence="1">The sequence shown here is derived from an EMBL/GenBank/DDBJ whole genome shotgun (WGS) entry which is preliminary data.</text>
</comment>
<organism evidence="1 2">
    <name type="scientific">Geomicrobium sediminis</name>
    <dbReference type="NCBI Taxonomy" id="1347788"/>
    <lineage>
        <taxon>Bacteria</taxon>
        <taxon>Bacillati</taxon>
        <taxon>Bacillota</taxon>
        <taxon>Bacilli</taxon>
        <taxon>Bacillales</taxon>
        <taxon>Geomicrobium</taxon>
    </lineage>
</organism>
<dbReference type="Proteomes" id="UP000741863">
    <property type="component" value="Unassembled WGS sequence"/>
</dbReference>
<name>A0ABS2PDR4_9BACL</name>
<accession>A0ABS2PDR4</accession>
<sequence length="381" mass="44966">MSLIVFLNSARSKLDFNDTQLINFTYKLIEYTGRKFTQRKLSSFYDHCDKNQDINKFLVQELINSKIIIHKKEYYCEKEDESVLSDLIFQCELCGESVNNNYHEYEDTYLIRKDLTHLIRKVNLNMESEQYIDSPFMYNLKELVKNKDHIIPFFGAGLSIPLGFPSWSNLLLQLIDYIQPEFQPPYRQYIKDGDLLKALNYLKDHSTLSTEDMVKKKIVEVLIEMSSKTPSTKDNNYNDLYSLRSNFYMTTNYDNSFTELATKLNRLAIPLMGNDISDHQKLHRENRQRVIHLHGNIDKPDTMIVTEDDYNNLYNDQKFQINLQSIMSSKSFLFLGFSFSDEFFEKIYIDVISKIKGIHFLIAPNVEYKDARELAKKTFML</sequence>
<proteinExistence type="predicted"/>
<dbReference type="InterPro" id="IPR029035">
    <property type="entry name" value="DHS-like_NAD/FAD-binding_dom"/>
</dbReference>
<keyword evidence="2" id="KW-1185">Reference proteome</keyword>
<evidence type="ECO:0000313" key="1">
    <source>
        <dbReference type="EMBL" id="MBM7632953.1"/>
    </source>
</evidence>
<dbReference type="SUPFAM" id="SSF52467">
    <property type="entry name" value="DHS-like NAD/FAD-binding domain"/>
    <property type="match status" value="1"/>
</dbReference>
<dbReference type="Pfam" id="PF13289">
    <property type="entry name" value="SIR2_2"/>
    <property type="match status" value="1"/>
</dbReference>
<gene>
    <name evidence="1" type="ORF">JOD17_002047</name>
</gene>